<organism evidence="1 2">
    <name type="scientific">Penicillium canariense</name>
    <dbReference type="NCBI Taxonomy" id="189055"/>
    <lineage>
        <taxon>Eukaryota</taxon>
        <taxon>Fungi</taxon>
        <taxon>Dikarya</taxon>
        <taxon>Ascomycota</taxon>
        <taxon>Pezizomycotina</taxon>
        <taxon>Eurotiomycetes</taxon>
        <taxon>Eurotiomycetidae</taxon>
        <taxon>Eurotiales</taxon>
        <taxon>Aspergillaceae</taxon>
        <taxon>Penicillium</taxon>
    </lineage>
</organism>
<protein>
    <submittedName>
        <fullName evidence="1">Uncharacterized protein</fullName>
    </submittedName>
</protein>
<gene>
    <name evidence="1" type="ORF">N7482_009001</name>
</gene>
<evidence type="ECO:0000313" key="2">
    <source>
        <dbReference type="Proteomes" id="UP001149163"/>
    </source>
</evidence>
<dbReference type="AlphaFoldDB" id="A0A9W9LI31"/>
<comment type="caution">
    <text evidence="1">The sequence shown here is derived from an EMBL/GenBank/DDBJ whole genome shotgun (WGS) entry which is preliminary data.</text>
</comment>
<sequence length="62" mass="6929">MPLRVGVGPAIVQAQLTDMPIGRHISVDPIANTERVAFHLDECHLGFKPRVWRIGGVVNEKW</sequence>
<name>A0A9W9LI31_9EURO</name>
<keyword evidence="2" id="KW-1185">Reference proteome</keyword>
<accession>A0A9W9LI31</accession>
<dbReference type="Proteomes" id="UP001149163">
    <property type="component" value="Unassembled WGS sequence"/>
</dbReference>
<dbReference type="GeneID" id="81430301"/>
<reference evidence="1" key="1">
    <citation type="submission" date="2022-11" db="EMBL/GenBank/DDBJ databases">
        <authorList>
            <person name="Petersen C."/>
        </authorList>
    </citation>
    <scope>NUCLEOTIDE SEQUENCE</scope>
    <source>
        <strain evidence="1">IBT 26290</strain>
    </source>
</reference>
<proteinExistence type="predicted"/>
<reference evidence="1" key="2">
    <citation type="journal article" date="2023" name="IMA Fungus">
        <title>Comparative genomic study of the Penicillium genus elucidates a diverse pangenome and 15 lateral gene transfer events.</title>
        <authorList>
            <person name="Petersen C."/>
            <person name="Sorensen T."/>
            <person name="Nielsen M.R."/>
            <person name="Sondergaard T.E."/>
            <person name="Sorensen J.L."/>
            <person name="Fitzpatrick D.A."/>
            <person name="Frisvad J.C."/>
            <person name="Nielsen K.L."/>
        </authorList>
    </citation>
    <scope>NUCLEOTIDE SEQUENCE</scope>
    <source>
        <strain evidence="1">IBT 26290</strain>
    </source>
</reference>
<dbReference type="EMBL" id="JAPQKN010000006">
    <property type="protein sequence ID" value="KAJ5157901.1"/>
    <property type="molecule type" value="Genomic_DNA"/>
</dbReference>
<dbReference type="RefSeq" id="XP_056540890.1">
    <property type="nucleotide sequence ID" value="XM_056691125.1"/>
</dbReference>
<evidence type="ECO:0000313" key="1">
    <source>
        <dbReference type="EMBL" id="KAJ5157901.1"/>
    </source>
</evidence>